<evidence type="ECO:0000313" key="1">
    <source>
        <dbReference type="EMBL" id="WPL15923.1"/>
    </source>
</evidence>
<dbReference type="RefSeq" id="WP_328986473.1">
    <property type="nucleotide sequence ID" value="NZ_CP121472.1"/>
</dbReference>
<reference evidence="1 2" key="1">
    <citation type="journal article" date="2023" name="Microorganisms">
        <title>Thiorhodovibrio frisius and Trv. litoralis spp. nov., Two Novel Members from a Clade of Fastidious Purple Sulfur Bacteria That Exhibit Unique Red-Shifted Light-Harvesting Capabilities.</title>
        <authorList>
            <person name="Methner A."/>
            <person name="Kuzyk S.B."/>
            <person name="Petersen J."/>
            <person name="Bauer S."/>
            <person name="Brinkmann H."/>
            <person name="Sichau K."/>
            <person name="Wanner G."/>
            <person name="Wolf J."/>
            <person name="Neumann-Schaal M."/>
            <person name="Henke P."/>
            <person name="Tank M."/>
            <person name="Sproer C."/>
            <person name="Bunk B."/>
            <person name="Overmann J."/>
        </authorList>
    </citation>
    <scope>NUCLEOTIDE SEQUENCE [LARGE SCALE GENOMIC DNA]</scope>
    <source>
        <strain evidence="1 2">DSM 6702</strain>
    </source>
</reference>
<dbReference type="Proteomes" id="UP001432180">
    <property type="component" value="Chromosome"/>
</dbReference>
<dbReference type="EMBL" id="CP121472">
    <property type="protein sequence ID" value="WPL15923.1"/>
    <property type="molecule type" value="Genomic_DNA"/>
</dbReference>
<proteinExistence type="predicted"/>
<organism evidence="1 2">
    <name type="scientific">Thiorhodovibrio winogradskyi</name>
    <dbReference type="NCBI Taxonomy" id="77007"/>
    <lineage>
        <taxon>Bacteria</taxon>
        <taxon>Pseudomonadati</taxon>
        <taxon>Pseudomonadota</taxon>
        <taxon>Gammaproteobacteria</taxon>
        <taxon>Chromatiales</taxon>
        <taxon>Chromatiaceae</taxon>
        <taxon>Thiorhodovibrio</taxon>
    </lineage>
</organism>
<name>A0ABZ0S4G4_9GAMM</name>
<evidence type="ECO:0000313" key="2">
    <source>
        <dbReference type="Proteomes" id="UP001432180"/>
    </source>
</evidence>
<keyword evidence="2" id="KW-1185">Reference proteome</keyword>
<protein>
    <submittedName>
        <fullName evidence="1">Uncharacterized protein</fullName>
    </submittedName>
</protein>
<accession>A0ABZ0S4G4</accession>
<sequence length="90" mass="9920">MAFTTQDNQLSAGEQLSVEDAELLLEWLLKHPRGRIDLSACDHVHAASLQVLMAARPKIAAWPESQPLADWLTATLTEEASNHGKNNSRC</sequence>
<gene>
    <name evidence="1" type="ORF">Thiowin_00853</name>
</gene>